<proteinExistence type="predicted"/>
<evidence type="ECO:0000256" key="1">
    <source>
        <dbReference type="SAM" id="MobiDB-lite"/>
    </source>
</evidence>
<dbReference type="OrthoDB" id="5413827at2759"/>
<dbReference type="PANTHER" id="PTHR38790">
    <property type="entry name" value="2EXR DOMAIN-CONTAINING PROTEIN-RELATED"/>
    <property type="match status" value="1"/>
</dbReference>
<keyword evidence="3" id="KW-1185">Reference proteome</keyword>
<dbReference type="EMBL" id="ML977500">
    <property type="protein sequence ID" value="KAF2132696.1"/>
    <property type="molecule type" value="Genomic_DNA"/>
</dbReference>
<dbReference type="GeneID" id="54406923"/>
<dbReference type="RefSeq" id="XP_033527083.1">
    <property type="nucleotide sequence ID" value="XM_033666491.1"/>
</dbReference>
<accession>A0A6A6AMA3</accession>
<evidence type="ECO:0000313" key="3">
    <source>
        <dbReference type="Proteomes" id="UP000799771"/>
    </source>
</evidence>
<evidence type="ECO:0000313" key="2">
    <source>
        <dbReference type="EMBL" id="KAF2132696.1"/>
    </source>
</evidence>
<sequence>MAPRKEAIDEKSKKNSAAKKTENRVVKRPARGYHKFKNGMLNVTPKGGEKELVKNNQNSPLLRLAPEIRNRIWTFVLGGMLFRPLFSGRSYKKMRPSNIDRNDGLTLLRTCRQIYHETALLPFRSNFFIFSAVSLWGSKLNMFRMLRGYQLQQITSIKLEIDSFTGVNLHTLQLVFDGCSRRSHASMSQALPGLKHIHICVFNPPGLSESVLEDYKNRRLEQIKQIKQFFSGRNLDISVEMVIGGPLGDTGEHGFS</sequence>
<reference evidence="2" key="1">
    <citation type="journal article" date="2020" name="Stud. Mycol.">
        <title>101 Dothideomycetes genomes: a test case for predicting lifestyles and emergence of pathogens.</title>
        <authorList>
            <person name="Haridas S."/>
            <person name="Albert R."/>
            <person name="Binder M."/>
            <person name="Bloem J."/>
            <person name="Labutti K."/>
            <person name="Salamov A."/>
            <person name="Andreopoulos B."/>
            <person name="Baker S."/>
            <person name="Barry K."/>
            <person name="Bills G."/>
            <person name="Bluhm B."/>
            <person name="Cannon C."/>
            <person name="Castanera R."/>
            <person name="Culley D."/>
            <person name="Daum C."/>
            <person name="Ezra D."/>
            <person name="Gonzalez J."/>
            <person name="Henrissat B."/>
            <person name="Kuo A."/>
            <person name="Liang C."/>
            <person name="Lipzen A."/>
            <person name="Lutzoni F."/>
            <person name="Magnuson J."/>
            <person name="Mondo S."/>
            <person name="Nolan M."/>
            <person name="Ohm R."/>
            <person name="Pangilinan J."/>
            <person name="Park H.-J."/>
            <person name="Ramirez L."/>
            <person name="Alfaro M."/>
            <person name="Sun H."/>
            <person name="Tritt A."/>
            <person name="Yoshinaga Y."/>
            <person name="Zwiers L.-H."/>
            <person name="Turgeon B."/>
            <person name="Goodwin S."/>
            <person name="Spatafora J."/>
            <person name="Crous P."/>
            <person name="Grigoriev I."/>
        </authorList>
    </citation>
    <scope>NUCLEOTIDE SEQUENCE</scope>
    <source>
        <strain evidence="2">CBS 119687</strain>
    </source>
</reference>
<gene>
    <name evidence="2" type="ORF">P153DRAFT_354172</name>
</gene>
<feature type="region of interest" description="Disordered" evidence="1">
    <location>
        <begin position="1"/>
        <end position="26"/>
    </location>
</feature>
<protein>
    <submittedName>
        <fullName evidence="2">Uncharacterized protein</fullName>
    </submittedName>
</protein>
<name>A0A6A6AMA3_9PLEO</name>
<dbReference type="PANTHER" id="PTHR38790:SF4">
    <property type="entry name" value="2EXR DOMAIN-CONTAINING PROTEIN"/>
    <property type="match status" value="1"/>
</dbReference>
<dbReference type="AlphaFoldDB" id="A0A6A6AMA3"/>
<organism evidence="2 3">
    <name type="scientific">Dothidotthia symphoricarpi CBS 119687</name>
    <dbReference type="NCBI Taxonomy" id="1392245"/>
    <lineage>
        <taxon>Eukaryota</taxon>
        <taxon>Fungi</taxon>
        <taxon>Dikarya</taxon>
        <taxon>Ascomycota</taxon>
        <taxon>Pezizomycotina</taxon>
        <taxon>Dothideomycetes</taxon>
        <taxon>Pleosporomycetidae</taxon>
        <taxon>Pleosporales</taxon>
        <taxon>Dothidotthiaceae</taxon>
        <taxon>Dothidotthia</taxon>
    </lineage>
</organism>
<dbReference type="Proteomes" id="UP000799771">
    <property type="component" value="Unassembled WGS sequence"/>
</dbReference>
<feature type="compositionally biased region" description="Basic and acidic residues" evidence="1">
    <location>
        <begin position="1"/>
        <end position="25"/>
    </location>
</feature>